<sequence>MHPTTSYIPERDLVAREAPDQVPGGVARSPHVIGMGTGLHHLLRDASGRPDRAGAILHDGLSIKHLTCANGEDTSTGTQKRHRTSPWRSSSVRSFPLPSVARFSASETAVGVLSAAGGASQINVLSFFTVALAGGDSASTAPPASPPTASTAPSACRCGWA</sequence>
<evidence type="ECO:0000313" key="3">
    <source>
        <dbReference type="Proteomes" id="UP001500131"/>
    </source>
</evidence>
<reference evidence="2 3" key="1">
    <citation type="submission" date="2024-02" db="EMBL/GenBank/DDBJ databases">
        <title>FIRST GENOME SEQUENCES OF Leishmania (Viannia) shawi, Leishmania (Viannia) lindenbergi AND Leishmania (Viannia) utingensis.</title>
        <authorList>
            <person name="Resadore F."/>
            <person name="Custodio M.G.F."/>
            <person name="Boite M.C."/>
            <person name="Cupolillo E."/>
            <person name="Ferreira G.E.M."/>
        </authorList>
    </citation>
    <scope>NUCLEOTIDE SEQUENCE [LARGE SCALE GENOMIC DNA]</scope>
    <source>
        <strain evidence="2 3">MHOM/BR/1966/M15733</strain>
    </source>
</reference>
<dbReference type="AlphaFoldDB" id="A0AAW3AHE0"/>
<dbReference type="Proteomes" id="UP001500131">
    <property type="component" value="Unassembled WGS sequence"/>
</dbReference>
<keyword evidence="3" id="KW-1185">Reference proteome</keyword>
<comment type="caution">
    <text evidence="2">The sequence shown here is derived from an EMBL/GenBank/DDBJ whole genome shotgun (WGS) entry which is preliminary data.</text>
</comment>
<feature type="region of interest" description="Disordered" evidence="1">
    <location>
        <begin position="70"/>
        <end position="91"/>
    </location>
</feature>
<gene>
    <name evidence="2" type="ORF">Q4I31_003526</name>
</gene>
<name>A0AAW3AHE0_9TRYP</name>
<proteinExistence type="predicted"/>
<dbReference type="EMBL" id="JBAMZK010000022">
    <property type="protein sequence ID" value="KAL0505745.1"/>
    <property type="molecule type" value="Genomic_DNA"/>
</dbReference>
<organism evidence="2 3">
    <name type="scientific">Leishmania lindenbergi</name>
    <dbReference type="NCBI Taxonomy" id="651832"/>
    <lineage>
        <taxon>Eukaryota</taxon>
        <taxon>Discoba</taxon>
        <taxon>Euglenozoa</taxon>
        <taxon>Kinetoplastea</taxon>
        <taxon>Metakinetoplastina</taxon>
        <taxon>Trypanosomatida</taxon>
        <taxon>Trypanosomatidae</taxon>
        <taxon>Leishmaniinae</taxon>
        <taxon>Leishmania</taxon>
    </lineage>
</organism>
<accession>A0AAW3AHE0</accession>
<evidence type="ECO:0000256" key="1">
    <source>
        <dbReference type="SAM" id="MobiDB-lite"/>
    </source>
</evidence>
<evidence type="ECO:0000313" key="2">
    <source>
        <dbReference type="EMBL" id="KAL0505745.1"/>
    </source>
</evidence>
<protein>
    <submittedName>
        <fullName evidence="2">Uncharacterized protein</fullName>
    </submittedName>
</protein>